<gene>
    <name evidence="5" type="ORF">L0N08_08910</name>
</gene>
<dbReference type="SUPFAM" id="SSF51621">
    <property type="entry name" value="Phosphoenolpyruvate/pyruvate domain"/>
    <property type="match status" value="1"/>
</dbReference>
<dbReference type="Gene3D" id="3.20.20.60">
    <property type="entry name" value="Phosphoenolpyruvate-binding domains"/>
    <property type="match status" value="1"/>
</dbReference>
<keyword evidence="3 5" id="KW-0456">Lyase</keyword>
<name>A0AAW5BU55_9FIRM</name>
<keyword evidence="2" id="KW-0479">Metal-binding</keyword>
<evidence type="ECO:0000313" key="5">
    <source>
        <dbReference type="EMBL" id="MCG4745525.1"/>
    </source>
</evidence>
<protein>
    <submittedName>
        <fullName evidence="5">Aldolase/citrate lyase family protein</fullName>
    </submittedName>
</protein>
<dbReference type="InterPro" id="IPR040442">
    <property type="entry name" value="Pyrv_kinase-like_dom_sf"/>
</dbReference>
<evidence type="ECO:0000256" key="1">
    <source>
        <dbReference type="ARBA" id="ARBA00005568"/>
    </source>
</evidence>
<dbReference type="PANTHER" id="PTHR30502:SF0">
    <property type="entry name" value="PHOSPHOENOLPYRUVATE CARBOXYLASE FAMILY PROTEIN"/>
    <property type="match status" value="1"/>
</dbReference>
<dbReference type="GO" id="GO:0046872">
    <property type="term" value="F:metal ion binding"/>
    <property type="evidence" value="ECO:0007669"/>
    <property type="project" value="UniProtKB-KW"/>
</dbReference>
<evidence type="ECO:0000259" key="4">
    <source>
        <dbReference type="Pfam" id="PF03328"/>
    </source>
</evidence>
<evidence type="ECO:0000256" key="2">
    <source>
        <dbReference type="ARBA" id="ARBA00022723"/>
    </source>
</evidence>
<dbReference type="RefSeq" id="WP_177315144.1">
    <property type="nucleotide sequence ID" value="NZ_JAKNGE010000009.1"/>
</dbReference>
<dbReference type="Pfam" id="PF03328">
    <property type="entry name" value="HpcH_HpaI"/>
    <property type="match status" value="1"/>
</dbReference>
<dbReference type="EMBL" id="JAKNGE010000009">
    <property type="protein sequence ID" value="MCG4745525.1"/>
    <property type="molecule type" value="Genomic_DNA"/>
</dbReference>
<dbReference type="Proteomes" id="UP001299608">
    <property type="component" value="Unassembled WGS sequence"/>
</dbReference>
<dbReference type="AlphaFoldDB" id="A0AAW5BU55"/>
<comment type="caution">
    <text evidence="5">The sequence shown here is derived from an EMBL/GenBank/DDBJ whole genome shotgun (WGS) entry which is preliminary data.</text>
</comment>
<evidence type="ECO:0000313" key="6">
    <source>
        <dbReference type="Proteomes" id="UP001299608"/>
    </source>
</evidence>
<comment type="similarity">
    <text evidence="1">Belongs to the HpcH/HpaI aldolase family.</text>
</comment>
<dbReference type="InterPro" id="IPR015813">
    <property type="entry name" value="Pyrv/PenolPyrv_kinase-like_dom"/>
</dbReference>
<sequence>MKQEIRGGQEVTGVFLSEIAAPNLLRLMQASGLDYVIVDCEHGYFDYSQVAALAAVGNGIHFPVIVRIPSVARDCIQKYLDAGVDGLLVPMLETKEQARMLVRYGKYAPEGKRGISTMRPHSNYNPGSLQEYTSAANGRIMLFAQIETQKGVDNIGDIVSVPGLDGIFIGPNDLACDLGTMGDFSTPAMERCISTVIEESKKAGLPSGIITSKTELIKQCRCKGMTMFSCDSELGLLKKGILEMRKRSQG</sequence>
<accession>A0AAW5BU55</accession>
<reference evidence="5" key="1">
    <citation type="submission" date="2022-01" db="EMBL/GenBank/DDBJ databases">
        <title>Collection of gut derived symbiotic bacterial strains cultured from healthy donors.</title>
        <authorList>
            <person name="Lin H."/>
            <person name="Kohout C."/>
            <person name="Waligurski E."/>
            <person name="Pamer E.G."/>
        </authorList>
    </citation>
    <scope>NUCLEOTIDE SEQUENCE</scope>
    <source>
        <strain evidence="5">DFI.6.55</strain>
    </source>
</reference>
<dbReference type="InterPro" id="IPR050251">
    <property type="entry name" value="HpcH-HpaI_aldolase"/>
</dbReference>
<organism evidence="5 6">
    <name type="scientific">Enterocloster aldenensis</name>
    <dbReference type="NCBI Taxonomy" id="358742"/>
    <lineage>
        <taxon>Bacteria</taxon>
        <taxon>Bacillati</taxon>
        <taxon>Bacillota</taxon>
        <taxon>Clostridia</taxon>
        <taxon>Lachnospirales</taxon>
        <taxon>Lachnospiraceae</taxon>
        <taxon>Enterocloster</taxon>
    </lineage>
</organism>
<dbReference type="GO" id="GO:0016832">
    <property type="term" value="F:aldehyde-lyase activity"/>
    <property type="evidence" value="ECO:0007669"/>
    <property type="project" value="TreeGrafter"/>
</dbReference>
<evidence type="ECO:0000256" key="3">
    <source>
        <dbReference type="ARBA" id="ARBA00023239"/>
    </source>
</evidence>
<dbReference type="PANTHER" id="PTHR30502">
    <property type="entry name" value="2-KETO-3-DEOXY-L-RHAMNONATE ALDOLASE"/>
    <property type="match status" value="1"/>
</dbReference>
<dbReference type="InterPro" id="IPR005000">
    <property type="entry name" value="Aldolase/citrate-lyase_domain"/>
</dbReference>
<proteinExistence type="inferred from homology"/>
<dbReference type="GO" id="GO:0005737">
    <property type="term" value="C:cytoplasm"/>
    <property type="evidence" value="ECO:0007669"/>
    <property type="project" value="TreeGrafter"/>
</dbReference>
<feature type="domain" description="HpcH/HpaI aldolase/citrate lyase" evidence="4">
    <location>
        <begin position="19"/>
        <end position="234"/>
    </location>
</feature>